<feature type="transmembrane region" description="Helical" evidence="2">
    <location>
        <begin position="36"/>
        <end position="57"/>
    </location>
</feature>
<accession>A0AA47FJ52</accession>
<feature type="compositionally biased region" description="Polar residues" evidence="1">
    <location>
        <begin position="426"/>
        <end position="437"/>
    </location>
</feature>
<gene>
    <name evidence="3" type="ORF">OFA60_12830</name>
</gene>
<feature type="region of interest" description="Disordered" evidence="1">
    <location>
        <begin position="426"/>
        <end position="446"/>
    </location>
</feature>
<keyword evidence="2" id="KW-0472">Membrane</keyword>
<evidence type="ECO:0000256" key="2">
    <source>
        <dbReference type="SAM" id="Phobius"/>
    </source>
</evidence>
<evidence type="ECO:0000256" key="1">
    <source>
        <dbReference type="SAM" id="MobiDB-lite"/>
    </source>
</evidence>
<organism evidence="3 4">
    <name type="scientific">Actinomyces naeslundii</name>
    <dbReference type="NCBI Taxonomy" id="1655"/>
    <lineage>
        <taxon>Bacteria</taxon>
        <taxon>Bacillati</taxon>
        <taxon>Actinomycetota</taxon>
        <taxon>Actinomycetes</taxon>
        <taxon>Actinomycetales</taxon>
        <taxon>Actinomycetaceae</taxon>
        <taxon>Actinomyces</taxon>
    </lineage>
</organism>
<reference evidence="3" key="1">
    <citation type="submission" date="2022-11" db="EMBL/GenBank/DDBJ databases">
        <title>Dental biofilm bacteria. Genome sequencing and assembly.</title>
        <authorList>
            <person name="Robertsson C."/>
        </authorList>
    </citation>
    <scope>NUCLEOTIDE SEQUENCE</scope>
    <source>
        <strain evidence="3">CW</strain>
    </source>
</reference>
<feature type="transmembrane region" description="Helical" evidence="2">
    <location>
        <begin position="220"/>
        <end position="240"/>
    </location>
</feature>
<evidence type="ECO:0000313" key="4">
    <source>
        <dbReference type="Proteomes" id="UP001163127"/>
    </source>
</evidence>
<feature type="transmembrane region" description="Helical" evidence="2">
    <location>
        <begin position="192"/>
        <end position="214"/>
    </location>
</feature>
<dbReference type="EMBL" id="CP113787">
    <property type="protein sequence ID" value="WAL42898.1"/>
    <property type="molecule type" value="Genomic_DNA"/>
</dbReference>
<name>A0AA47FJ52_ACTNA</name>
<dbReference type="RefSeq" id="WP_143227556.1">
    <property type="nucleotide sequence ID" value="NZ_CP113787.1"/>
</dbReference>
<sequence>MLLAMFHKLQIESKIQYENTYLGRLFFSIKHNNEDIIQVFLAVETGIAAIAIALLTITTKSWDNLKFSTLQDMRREAEKQDNLFGIMWILSLISSALATLSVATAVIKQYSPIDCLFTFFIVSMALIVVVLPSLLRYEGVGYVKIYSHSLSTLIDATNFADSIGLKLRCAPRDRIEKNTPIRKFHSLLTTPALKFHSLFAIPALILALSTFVIYRFSVDALAVIYVALICVISLWIVVHNTIKFSASKERQYLTLPSFATLLFFALASIIIYLQYHWLDSKVTKNPEVTTTFLISNIIILSLTVAISISFIRKRRTLWRFRIIKLSYASEVTSLLIYTRSIRSSLKKIPKEIRPTKQSLHKWIECELNTSSRLRKALQSKKDWAMGEKSSNQLSPKKRGDKESNVSPEENNGSVVILQIFTRSMLSAPSTRQRQQGRAGNVRRLRK</sequence>
<feature type="transmembrane region" description="Helical" evidence="2">
    <location>
        <begin position="83"/>
        <end position="104"/>
    </location>
</feature>
<dbReference type="Proteomes" id="UP001163127">
    <property type="component" value="Chromosome"/>
</dbReference>
<keyword evidence="2" id="KW-1133">Transmembrane helix</keyword>
<dbReference type="AlphaFoldDB" id="A0AA47FJ52"/>
<feature type="transmembrane region" description="Helical" evidence="2">
    <location>
        <begin position="293"/>
        <end position="311"/>
    </location>
</feature>
<evidence type="ECO:0000313" key="3">
    <source>
        <dbReference type="EMBL" id="WAL42898.1"/>
    </source>
</evidence>
<feature type="transmembrane region" description="Helical" evidence="2">
    <location>
        <begin position="252"/>
        <end position="273"/>
    </location>
</feature>
<keyword evidence="2" id="KW-0812">Transmembrane</keyword>
<feature type="transmembrane region" description="Helical" evidence="2">
    <location>
        <begin position="116"/>
        <end position="135"/>
    </location>
</feature>
<protein>
    <submittedName>
        <fullName evidence="3">Uncharacterized protein</fullName>
    </submittedName>
</protein>
<feature type="region of interest" description="Disordered" evidence="1">
    <location>
        <begin position="379"/>
        <end position="410"/>
    </location>
</feature>
<proteinExistence type="predicted"/>